<feature type="compositionally biased region" description="Low complexity" evidence="4">
    <location>
        <begin position="281"/>
        <end position="293"/>
    </location>
</feature>
<dbReference type="GO" id="GO:1904263">
    <property type="term" value="P:positive regulation of TORC1 signaling"/>
    <property type="evidence" value="ECO:0007669"/>
    <property type="project" value="TreeGrafter"/>
</dbReference>
<feature type="compositionally biased region" description="Polar residues" evidence="4">
    <location>
        <begin position="221"/>
        <end position="234"/>
    </location>
</feature>
<feature type="compositionally biased region" description="Polar residues" evidence="4">
    <location>
        <begin position="164"/>
        <end position="187"/>
    </location>
</feature>
<dbReference type="GO" id="GO:0010506">
    <property type="term" value="P:regulation of autophagy"/>
    <property type="evidence" value="ECO:0007669"/>
    <property type="project" value="TreeGrafter"/>
</dbReference>
<dbReference type="InterPro" id="IPR001202">
    <property type="entry name" value="WW_dom"/>
</dbReference>
<dbReference type="GO" id="GO:0000993">
    <property type="term" value="F:RNA polymerase II complex binding"/>
    <property type="evidence" value="ECO:0007669"/>
    <property type="project" value="TreeGrafter"/>
</dbReference>
<dbReference type="OrthoDB" id="10072039at2759"/>
<dbReference type="EMBL" id="CACVKT020006004">
    <property type="protein sequence ID" value="CAC5399395.1"/>
    <property type="molecule type" value="Genomic_DNA"/>
</dbReference>
<evidence type="ECO:0000313" key="7">
    <source>
        <dbReference type="Proteomes" id="UP000507470"/>
    </source>
</evidence>
<comment type="subcellular location">
    <subcellularLocation>
        <location evidence="1">Nucleus</location>
    </subcellularLocation>
</comment>
<dbReference type="Pfam" id="PF00397">
    <property type="entry name" value="WW"/>
    <property type="match status" value="1"/>
</dbReference>
<reference evidence="6 7" key="1">
    <citation type="submission" date="2020-06" db="EMBL/GenBank/DDBJ databases">
        <authorList>
            <person name="Li R."/>
            <person name="Bekaert M."/>
        </authorList>
    </citation>
    <scope>NUCLEOTIDE SEQUENCE [LARGE SCALE GENOMIC DNA]</scope>
    <source>
        <strain evidence="7">wild</strain>
    </source>
</reference>
<feature type="region of interest" description="Disordered" evidence="4">
    <location>
        <begin position="368"/>
        <end position="398"/>
    </location>
</feature>
<keyword evidence="2" id="KW-0156">Chromatin regulator</keyword>
<accession>A0A6J8CUA1</accession>
<evidence type="ECO:0000259" key="5">
    <source>
        <dbReference type="PROSITE" id="PS50020"/>
    </source>
</evidence>
<organism evidence="6 7">
    <name type="scientific">Mytilus coruscus</name>
    <name type="common">Sea mussel</name>
    <dbReference type="NCBI Taxonomy" id="42192"/>
    <lineage>
        <taxon>Eukaryota</taxon>
        <taxon>Metazoa</taxon>
        <taxon>Spiralia</taxon>
        <taxon>Lophotrochozoa</taxon>
        <taxon>Mollusca</taxon>
        <taxon>Bivalvia</taxon>
        <taxon>Autobranchia</taxon>
        <taxon>Pteriomorphia</taxon>
        <taxon>Mytilida</taxon>
        <taxon>Mytiloidea</taxon>
        <taxon>Mytilidae</taxon>
        <taxon>Mytilinae</taxon>
        <taxon>Mytilus</taxon>
    </lineage>
</organism>
<feature type="compositionally biased region" description="Basic and acidic residues" evidence="4">
    <location>
        <begin position="188"/>
        <end position="197"/>
    </location>
</feature>
<keyword evidence="7" id="KW-1185">Reference proteome</keyword>
<feature type="compositionally biased region" description="Polar residues" evidence="4">
    <location>
        <begin position="524"/>
        <end position="533"/>
    </location>
</feature>
<dbReference type="PANTHER" id="PTHR15911:SF6">
    <property type="entry name" value="WW DOMAIN-CONTAINING ADAPTER PROTEIN WITH COILED-COIL"/>
    <property type="match status" value="1"/>
</dbReference>
<evidence type="ECO:0000256" key="2">
    <source>
        <dbReference type="ARBA" id="ARBA00022853"/>
    </source>
</evidence>
<feature type="domain" description="WW" evidence="5">
    <location>
        <begin position="124"/>
        <end position="155"/>
    </location>
</feature>
<dbReference type="GO" id="GO:0005634">
    <property type="term" value="C:nucleus"/>
    <property type="evidence" value="ECO:0007669"/>
    <property type="project" value="UniProtKB-SubCell"/>
</dbReference>
<evidence type="ECO:0000256" key="3">
    <source>
        <dbReference type="ARBA" id="ARBA00023242"/>
    </source>
</evidence>
<sequence length="676" mass="76182">MHARKQPRLSDGYTDKRDSHLYQSSQYPSKSKGEGYRQTDRYKRESSYDRARDSPSRDSPRYHNKNSYIERTKERLDKGSSNVNHTSRSNDRSQNGGHFKSNSQDNRDKKTELTKTALRVCGDWSEHISTSKHTMGKKYYYNSKTEESTWTKPKEWVDEPANRPRTSTSNDKSYTSSKSADVYNSTHNDNRTSDKNSLKNSDFDAGSGKPDKQFLIKKFQESQIDYRTSQPSSSHRSDYSKLDHRRDSYEHNRRRRDSEGNRSYGHRTPKKHEHHEDMDISPSSTPTSSRQSSCAGTPQLGPVSTPASVTTPGSLNLSSRIPSTSTSGPLISALPQLITQLSGVQNNQDLTNKALQTLHQLQEVIKRQIAQQQTPGSDGHTPVTSQQQPHPTTRSAPIQIPITSTQPSMNRTHPQQTISNPHLQMSHVVQNQGSIYGRVMSQQPTPPMNGRMHVQQPSPNMRMVTQQHPSPQLDMLQEISMEGGHMTSHHFPVKEDDRTGGESPASDTSRRSSCMSPNSTTSSQNACVESGPLTNMGVTKDPAADMMNSLKQYYNENLVSHVSGWQAEHAERQANRYWEEGLKIGSFHCSQVSVNLKRARSLVRLAEIQSTLHEQRILFLNQQVHQLEGMKPPSFSSSQPFTSSSQILFLNQQVHQLEGMKPPSFSSSQPFTSSSQ</sequence>
<dbReference type="Proteomes" id="UP000507470">
    <property type="component" value="Unassembled WGS sequence"/>
</dbReference>
<dbReference type="AlphaFoldDB" id="A0A6J8CUA1"/>
<evidence type="ECO:0000256" key="4">
    <source>
        <dbReference type="SAM" id="MobiDB-lite"/>
    </source>
</evidence>
<name>A0A6J8CUA1_MYTCO</name>
<evidence type="ECO:0000256" key="1">
    <source>
        <dbReference type="ARBA" id="ARBA00004123"/>
    </source>
</evidence>
<dbReference type="GO" id="GO:0006325">
    <property type="term" value="P:chromatin organization"/>
    <property type="evidence" value="ECO:0007669"/>
    <property type="project" value="UniProtKB-KW"/>
</dbReference>
<gene>
    <name evidence="6" type="ORF">MCOR_33662</name>
</gene>
<feature type="region of interest" description="Disordered" evidence="4">
    <location>
        <begin position="486"/>
        <end position="533"/>
    </location>
</feature>
<dbReference type="Gene3D" id="2.20.70.10">
    <property type="match status" value="1"/>
</dbReference>
<keyword evidence="3" id="KW-0539">Nucleus</keyword>
<proteinExistence type="predicted"/>
<feature type="compositionally biased region" description="Basic and acidic residues" evidence="4">
    <location>
        <begin position="68"/>
        <end position="78"/>
    </location>
</feature>
<feature type="compositionally biased region" description="Polar residues" evidence="4">
    <location>
        <begin position="305"/>
        <end position="326"/>
    </location>
</feature>
<feature type="compositionally biased region" description="Basic and acidic residues" evidence="4">
    <location>
        <begin position="209"/>
        <end position="220"/>
    </location>
</feature>
<dbReference type="SUPFAM" id="SSF51045">
    <property type="entry name" value="WW domain"/>
    <property type="match status" value="1"/>
</dbReference>
<evidence type="ECO:0000313" key="6">
    <source>
        <dbReference type="EMBL" id="CAC5399395.1"/>
    </source>
</evidence>
<dbReference type="CDD" id="cd00201">
    <property type="entry name" value="WW"/>
    <property type="match status" value="1"/>
</dbReference>
<dbReference type="PANTHER" id="PTHR15911">
    <property type="entry name" value="WW DOMAIN-CONTAINING ADAPTER PROTEIN WITH COILED-COIL"/>
    <property type="match status" value="1"/>
</dbReference>
<dbReference type="SMART" id="SM00456">
    <property type="entry name" value="WW"/>
    <property type="match status" value="1"/>
</dbReference>
<feature type="region of interest" description="Disordered" evidence="4">
    <location>
        <begin position="132"/>
        <end position="326"/>
    </location>
</feature>
<feature type="region of interest" description="Disordered" evidence="4">
    <location>
        <begin position="1"/>
        <end position="114"/>
    </location>
</feature>
<protein>
    <submittedName>
        <fullName evidence="6">WAC</fullName>
    </submittedName>
</protein>
<feature type="compositionally biased region" description="Basic and acidic residues" evidence="4">
    <location>
        <begin position="31"/>
        <end position="61"/>
    </location>
</feature>
<feature type="compositionally biased region" description="Basic and acidic residues" evidence="4">
    <location>
        <begin position="144"/>
        <end position="162"/>
    </location>
</feature>
<feature type="compositionally biased region" description="Basic residues" evidence="4">
    <location>
        <begin position="264"/>
        <end position="273"/>
    </location>
</feature>
<feature type="compositionally biased region" description="Low complexity" evidence="4">
    <location>
        <begin position="512"/>
        <end position="523"/>
    </location>
</feature>
<dbReference type="InterPro" id="IPR036020">
    <property type="entry name" value="WW_dom_sf"/>
</dbReference>
<dbReference type="InterPro" id="IPR038867">
    <property type="entry name" value="WAC"/>
</dbReference>
<dbReference type="PROSITE" id="PS50020">
    <property type="entry name" value="WW_DOMAIN_2"/>
    <property type="match status" value="1"/>
</dbReference>
<dbReference type="GO" id="GO:0003682">
    <property type="term" value="F:chromatin binding"/>
    <property type="evidence" value="ECO:0007669"/>
    <property type="project" value="TreeGrafter"/>
</dbReference>
<feature type="compositionally biased region" description="Polar residues" evidence="4">
    <location>
        <begin position="79"/>
        <end position="104"/>
    </location>
</feature>
<feature type="compositionally biased region" description="Basic and acidic residues" evidence="4">
    <location>
        <begin position="235"/>
        <end position="260"/>
    </location>
</feature>
<feature type="compositionally biased region" description="Polar residues" evidence="4">
    <location>
        <begin position="369"/>
        <end position="398"/>
    </location>
</feature>